<proteinExistence type="predicted"/>
<dbReference type="AlphaFoldDB" id="A0A975B1G5"/>
<dbReference type="InterPro" id="IPR027417">
    <property type="entry name" value="P-loop_NTPase"/>
</dbReference>
<dbReference type="Proteomes" id="UP000671852">
    <property type="component" value="Chromosome"/>
</dbReference>
<dbReference type="EMBL" id="CP046072">
    <property type="protein sequence ID" value="QSZ42497.1"/>
    <property type="molecule type" value="Genomic_DNA"/>
</dbReference>
<evidence type="ECO:0000313" key="2">
    <source>
        <dbReference type="Proteomes" id="UP000671852"/>
    </source>
</evidence>
<reference evidence="1" key="1">
    <citation type="submission" date="2019-11" db="EMBL/GenBank/DDBJ databases">
        <authorList>
            <person name="Kojima H."/>
        </authorList>
    </citation>
    <scope>NUCLEOTIDE SEQUENCE</scope>
    <source>
        <strain evidence="1">H1576</strain>
    </source>
</reference>
<protein>
    <submittedName>
        <fullName evidence="1">DNA polymerase III subunit delta</fullName>
    </submittedName>
</protein>
<organism evidence="1 2">
    <name type="scientific">Sulfurimonas aquatica</name>
    <dbReference type="NCBI Taxonomy" id="2672570"/>
    <lineage>
        <taxon>Bacteria</taxon>
        <taxon>Pseudomonadati</taxon>
        <taxon>Campylobacterota</taxon>
        <taxon>Epsilonproteobacteria</taxon>
        <taxon>Campylobacterales</taxon>
        <taxon>Sulfurimonadaceae</taxon>
        <taxon>Sulfurimonas</taxon>
    </lineage>
</organism>
<dbReference type="Pfam" id="PF13177">
    <property type="entry name" value="DNA_pol3_delta2"/>
    <property type="match status" value="1"/>
</dbReference>
<dbReference type="SUPFAM" id="SSF52540">
    <property type="entry name" value="P-loop containing nucleoside triphosphate hydrolases"/>
    <property type="match status" value="1"/>
</dbReference>
<dbReference type="KEGG" id="saqt:GJV85_10370"/>
<dbReference type="Gene3D" id="3.40.50.300">
    <property type="entry name" value="P-loop containing nucleotide triphosphate hydrolases"/>
    <property type="match status" value="1"/>
</dbReference>
<sequence>MQAHNQVKGHIIISSSYESELERLKTELEPFRVVSFIEDVFKIEHAKAVLSESYISESQTKYILIASSDFTSVAQNSLLKLLEEPPRNIEFIIISATKSNLLPTVRSRLPILKVQNSHKLNQLELNLARLDYKEVFEFLKEHSRIKKQEAKELVEALFYRASVTDMLILSPSQLDNFDKAYRLLDLNSRPQSVLAMLLMSFAQEKQ</sequence>
<name>A0A975B1G5_9BACT</name>
<reference evidence="1" key="2">
    <citation type="submission" date="2021-04" db="EMBL/GenBank/DDBJ databases">
        <title>Isolation and characterization of a novel species of the genus Sulfurimonas.</title>
        <authorList>
            <person name="Fukui M."/>
        </authorList>
    </citation>
    <scope>NUCLEOTIDE SEQUENCE</scope>
    <source>
        <strain evidence="1">H1576</strain>
    </source>
</reference>
<keyword evidence="2" id="KW-1185">Reference proteome</keyword>
<gene>
    <name evidence="1" type="ORF">GJV85_10370</name>
</gene>
<dbReference type="RefSeq" id="WP_207561314.1">
    <property type="nucleotide sequence ID" value="NZ_CP046072.1"/>
</dbReference>
<evidence type="ECO:0000313" key="1">
    <source>
        <dbReference type="EMBL" id="QSZ42497.1"/>
    </source>
</evidence>
<accession>A0A975B1G5</accession>
<dbReference type="NCBIfam" id="NF006296">
    <property type="entry name" value="PRK08485.1"/>
    <property type="match status" value="1"/>
</dbReference>